<feature type="compositionally biased region" description="Gly residues" evidence="1">
    <location>
        <begin position="102"/>
        <end position="113"/>
    </location>
</feature>
<reference evidence="3" key="1">
    <citation type="submission" date="2016-03" db="EMBL/GenBank/DDBJ databases">
        <title>Mechanisms controlling the formation of the plant cell surface in tip-growing cells are functionally conserved among land plants.</title>
        <authorList>
            <person name="Honkanen S."/>
            <person name="Jones V.A."/>
            <person name="Morieri G."/>
            <person name="Champion C."/>
            <person name="Hetherington A.J."/>
            <person name="Kelly S."/>
            <person name="Saint-Marcoux D."/>
            <person name="Proust H."/>
            <person name="Prescott H."/>
            <person name="Dolan L."/>
        </authorList>
    </citation>
    <scope>NUCLEOTIDE SEQUENCE [LARGE SCALE GENOMIC DNA]</scope>
    <source>
        <tissue evidence="3">Whole gametophyte</tissue>
    </source>
</reference>
<feature type="compositionally biased region" description="Low complexity" evidence="1">
    <location>
        <begin position="468"/>
        <end position="486"/>
    </location>
</feature>
<dbReference type="EMBL" id="LVLJ01002808">
    <property type="protein sequence ID" value="OAE23658.1"/>
    <property type="molecule type" value="Genomic_DNA"/>
</dbReference>
<feature type="compositionally biased region" description="Basic and acidic residues" evidence="1">
    <location>
        <begin position="487"/>
        <end position="503"/>
    </location>
</feature>
<evidence type="ECO:0000313" key="4">
    <source>
        <dbReference type="Proteomes" id="UP000077202"/>
    </source>
</evidence>
<organism evidence="3 4">
    <name type="scientific">Marchantia polymorpha subsp. ruderalis</name>
    <dbReference type="NCBI Taxonomy" id="1480154"/>
    <lineage>
        <taxon>Eukaryota</taxon>
        <taxon>Viridiplantae</taxon>
        <taxon>Streptophyta</taxon>
        <taxon>Embryophyta</taxon>
        <taxon>Marchantiophyta</taxon>
        <taxon>Marchantiopsida</taxon>
        <taxon>Marchantiidae</taxon>
        <taxon>Marchantiales</taxon>
        <taxon>Marchantiaceae</taxon>
        <taxon>Marchantia</taxon>
    </lineage>
</organism>
<keyword evidence="2" id="KW-0812">Transmembrane</keyword>
<feature type="compositionally biased region" description="Low complexity" evidence="1">
    <location>
        <begin position="531"/>
        <end position="542"/>
    </location>
</feature>
<feature type="compositionally biased region" description="Polar residues" evidence="1">
    <location>
        <begin position="377"/>
        <end position="391"/>
    </location>
</feature>
<feature type="region of interest" description="Disordered" evidence="1">
    <location>
        <begin position="372"/>
        <end position="543"/>
    </location>
</feature>
<name>A0A176VS14_MARPO</name>
<feature type="compositionally biased region" description="Low complexity" evidence="1">
    <location>
        <begin position="425"/>
        <end position="445"/>
    </location>
</feature>
<feature type="region of interest" description="Disordered" evidence="1">
    <location>
        <begin position="1"/>
        <end position="113"/>
    </location>
</feature>
<dbReference type="Proteomes" id="UP000077202">
    <property type="component" value="Unassembled WGS sequence"/>
</dbReference>
<protein>
    <submittedName>
        <fullName evidence="3">Uncharacterized protein</fullName>
    </submittedName>
</protein>
<feature type="region of interest" description="Disordered" evidence="1">
    <location>
        <begin position="630"/>
        <end position="692"/>
    </location>
</feature>
<feature type="compositionally biased region" description="Basic residues" evidence="1">
    <location>
        <begin position="48"/>
        <end position="71"/>
    </location>
</feature>
<proteinExistence type="predicted"/>
<evidence type="ECO:0000313" key="3">
    <source>
        <dbReference type="EMBL" id="OAE23658.1"/>
    </source>
</evidence>
<keyword evidence="2" id="KW-1133">Transmembrane helix</keyword>
<dbReference type="PANTHER" id="PTHR34125">
    <property type="entry name" value="OS01G0762900 PROTEIN"/>
    <property type="match status" value="1"/>
</dbReference>
<dbReference type="PANTHER" id="PTHR34125:SF7">
    <property type="entry name" value="TRANSMEMBRANE PROTEIN"/>
    <property type="match status" value="1"/>
</dbReference>
<feature type="compositionally biased region" description="Basic and acidic residues" evidence="1">
    <location>
        <begin position="664"/>
        <end position="674"/>
    </location>
</feature>
<keyword evidence="4" id="KW-1185">Reference proteome</keyword>
<evidence type="ECO:0000256" key="1">
    <source>
        <dbReference type="SAM" id="MobiDB-lite"/>
    </source>
</evidence>
<comment type="caution">
    <text evidence="3">The sequence shown here is derived from an EMBL/GenBank/DDBJ whole genome shotgun (WGS) entry which is preliminary data.</text>
</comment>
<feature type="transmembrane region" description="Helical" evidence="2">
    <location>
        <begin position="184"/>
        <end position="205"/>
    </location>
</feature>
<evidence type="ECO:0000256" key="2">
    <source>
        <dbReference type="SAM" id="Phobius"/>
    </source>
</evidence>
<accession>A0A176VS14</accession>
<dbReference type="AlphaFoldDB" id="A0A176VS14"/>
<keyword evidence="2" id="KW-0472">Membrane</keyword>
<feature type="compositionally biased region" description="Basic and acidic residues" evidence="1">
    <location>
        <begin position="519"/>
        <end position="530"/>
    </location>
</feature>
<gene>
    <name evidence="3" type="ORF">AXG93_2079s1060</name>
</gene>
<sequence>MSPQRDKIGARPKHKTATVPPAAVVVKEEEEEEEEVPSSKLSAAGQARTRRQRRRTKRGTRRSSVRCRSAGKRSEARASVARSGHNHYRDERTERSGAIPCPGGGGEGSGRGLQFGVGGGRPIEICTECGRLRIWVEIREGGREREMGRISLPVDLMEILALAWDHPLIAGVLMLMFTPPFFPVLVFFSPLLISTTLCAVALISVGQQIEDASKREREVAGWNARAADGEAVAVRERTSRRRRVPGEDNNWLDWVRGFEPGSVWQAESSFMEDVKEERLLSDFRLDEGGIDMKEEDFKQQIEALREFERNLGERSFSFRTGAAAAAAASIEALEAPVADSSMRMVPFRNASTEVQAPSPQIPSMFLYTLKTGGTGSAPGNANPLQPVSGGQRTPRRSPQQLQQLLQGGLEQQPRERRELPEPQEQPEQQQKSLVSFGSGFFAGGFDEPENDKQLLPLPEPERHPEPQQPQQQQFGLLSFGSGFPRGSYEDPKKDQNQRQDEQQGRLISFGSGFIGGSVDEAKNDNQHEQKPQQQEQQLQLQPRSTSLEMMHVSSTESAPSFKPVRNTGLALEKPTKSPFVEHRENRDGDRKTSIFCAFGGDSHSRPSQERSRALTYNASLIPGNAVIYTTDPSPIDTKLQRRNSLSSRERRGSSTASRQKRKHGAGERTSRHAPVENATGGDRMGMTTNAAR</sequence>
<feature type="compositionally biased region" description="Low complexity" evidence="1">
    <location>
        <begin position="399"/>
        <end position="411"/>
    </location>
</feature>